<gene>
    <name evidence="1" type="ORF">SAMN02745163_03527</name>
</gene>
<protein>
    <recommendedName>
        <fullName evidence="3">Neutral/alkaline non-lysosomal ceramidase, N-terminal</fullName>
    </recommendedName>
</protein>
<dbReference type="EMBL" id="FQZB01000015">
    <property type="protein sequence ID" value="SHK26682.1"/>
    <property type="molecule type" value="Genomic_DNA"/>
</dbReference>
<organism evidence="1 2">
    <name type="scientific">Clostridium cavendishii DSM 21758</name>
    <dbReference type="NCBI Taxonomy" id="1121302"/>
    <lineage>
        <taxon>Bacteria</taxon>
        <taxon>Bacillati</taxon>
        <taxon>Bacillota</taxon>
        <taxon>Clostridia</taxon>
        <taxon>Eubacteriales</taxon>
        <taxon>Clostridiaceae</taxon>
        <taxon>Clostridium</taxon>
    </lineage>
</organism>
<accession>A0A1M6R2K6</accession>
<dbReference type="AlphaFoldDB" id="A0A1M6R2K6"/>
<dbReference type="RefSeq" id="WP_072990980.1">
    <property type="nucleotide sequence ID" value="NZ_FQZB01000015.1"/>
</dbReference>
<dbReference type="STRING" id="1121302.SAMN02745163_03527"/>
<sequence>MNNKKIYKASFSQVDITPNFQVELVGGNSCKSQGILDKLFAQILLFQNDNNFFCLITIDNLGLTTQLANTLRTKVASQLNTEISHIMLNFSHTHAAPCPDSSALNGELYFHFMCEQIMQCVENAKTRLIPCKGGWSLTTTNIGDNRRDGCTIVDNRLGALKLVDSKSGNSIAVILRITAHANILMGDNELISSDYFGVARQALENYFSCPVMMIQGAAGNIKPAGVDKMHGGNISDINRIVDILKNSATKLCFDIQDIVDIQMLSKEVKHYSDVPTETEALKISTDSGMDASNWLSECERLRNSHVREQFQQSEVQFLKINNGCLCGVPEEIFCEISLDAAAITHNPFLFLNGYTNGCTGYLPTKEEWKKGGFETLYSYLIYFPYHGHVMPFRENAANNIVDLVTNTWREISLH</sequence>
<evidence type="ECO:0000313" key="2">
    <source>
        <dbReference type="Proteomes" id="UP000184310"/>
    </source>
</evidence>
<proteinExistence type="predicted"/>
<name>A0A1M6R2K6_9CLOT</name>
<evidence type="ECO:0000313" key="1">
    <source>
        <dbReference type="EMBL" id="SHK26682.1"/>
    </source>
</evidence>
<keyword evidence="2" id="KW-1185">Reference proteome</keyword>
<reference evidence="1 2" key="1">
    <citation type="submission" date="2016-11" db="EMBL/GenBank/DDBJ databases">
        <authorList>
            <person name="Jaros S."/>
            <person name="Januszkiewicz K."/>
            <person name="Wedrychowicz H."/>
        </authorList>
    </citation>
    <scope>NUCLEOTIDE SEQUENCE [LARGE SCALE GENOMIC DNA]</scope>
    <source>
        <strain evidence="1 2">DSM 21758</strain>
    </source>
</reference>
<dbReference type="OrthoDB" id="337762at2"/>
<evidence type="ECO:0008006" key="3">
    <source>
        <dbReference type="Google" id="ProtNLM"/>
    </source>
</evidence>
<dbReference type="Proteomes" id="UP000184310">
    <property type="component" value="Unassembled WGS sequence"/>
</dbReference>